<evidence type="ECO:0000256" key="1">
    <source>
        <dbReference type="ARBA" id="ARBA00022737"/>
    </source>
</evidence>
<accession>A0A3P7U2B1</accession>
<dbReference type="WBParaSite" id="HPBE_0000024101-mRNA-1">
    <property type="protein sequence ID" value="HPBE_0000024101-mRNA-1"/>
    <property type="gene ID" value="HPBE_0000024101"/>
</dbReference>
<feature type="compositionally biased region" description="Acidic residues" evidence="4">
    <location>
        <begin position="41"/>
        <end position="62"/>
    </location>
</feature>
<protein>
    <submittedName>
        <fullName evidence="8">Chromo domain-containing protein</fullName>
    </submittedName>
</protein>
<organism evidence="6">
    <name type="scientific">Heligmosomoides polygyrus</name>
    <name type="common">Parasitic roundworm</name>
    <dbReference type="NCBI Taxonomy" id="6339"/>
    <lineage>
        <taxon>Eukaryota</taxon>
        <taxon>Metazoa</taxon>
        <taxon>Ecdysozoa</taxon>
        <taxon>Nematoda</taxon>
        <taxon>Chromadorea</taxon>
        <taxon>Rhabditida</taxon>
        <taxon>Rhabditina</taxon>
        <taxon>Rhabditomorpha</taxon>
        <taxon>Strongyloidea</taxon>
        <taxon>Heligmosomidae</taxon>
        <taxon>Heligmosomoides</taxon>
    </lineage>
</organism>
<evidence type="ECO:0000313" key="6">
    <source>
        <dbReference type="EMBL" id="VDO18624.1"/>
    </source>
</evidence>
<feature type="region of interest" description="Disordered" evidence="4">
    <location>
        <begin position="213"/>
        <end position="233"/>
    </location>
</feature>
<evidence type="ECO:0000259" key="5">
    <source>
        <dbReference type="PROSITE" id="PS50013"/>
    </source>
</evidence>
<dbReference type="AlphaFoldDB" id="A0A3P7U2B1"/>
<keyword evidence="2 3" id="KW-0040">ANK repeat</keyword>
<dbReference type="PROSITE" id="PS50088">
    <property type="entry name" value="ANK_REPEAT"/>
    <property type="match status" value="2"/>
</dbReference>
<dbReference type="Pfam" id="PF12796">
    <property type="entry name" value="Ank_2"/>
    <property type="match status" value="1"/>
</dbReference>
<proteinExistence type="predicted"/>
<dbReference type="Pfam" id="PF00385">
    <property type="entry name" value="Chromo"/>
    <property type="match status" value="1"/>
</dbReference>
<dbReference type="Proteomes" id="UP000050761">
    <property type="component" value="Unassembled WGS sequence"/>
</dbReference>
<gene>
    <name evidence="6" type="ORF">HPBE_LOCUS242</name>
</gene>
<reference evidence="8" key="2">
    <citation type="submission" date="2019-09" db="UniProtKB">
        <authorList>
            <consortium name="WormBaseParasite"/>
        </authorList>
    </citation>
    <scope>IDENTIFICATION</scope>
</reference>
<sequence>MADVKQEVKMECDLVTYDETEQKPSAIDKAMEGHVHLGDAGLEDEDEEMDEEIDESEGDEVESIEDIKLQNGIFKYRVRWVGCKPSEDTWEPEESFTGSESKALLKEFRAAHKEKVEELLKTDIQRGYLEVRKSRRAKRGPRWEYVSEIVTREDNSGFKPRELQADDVFYGQPAGELAAAPSELKKLFDPTHKNTATELFLTTTDPSVKVTRSQTKALIGSRDTSRSTTPIPTKLLTAEEDVDAVETIVIASSSVTETKVDPNSSDKPPIVLKLTLKKADKPAKKEKRSSSERTPKERKKREKKTSQATLLTPPSPKTKELEPQPSKEAKDGKDEMEVDQSPSQSETKTDTAAADVADAVKSSPARDDNNSKPAVQNKGRRRAVHLLPGPISINEPLTSQVLNNMLRELEIKHYGDEEKHPYSQEQFNEAVLSGNFMRVRKAMVNNLLTAPRLALWTNSYGANLLHLVCRNTRCDEKHAGDDIATVLCNIAPSLLSQRDNFGKIPLHDAVDRGQVCRVTRLLAYHSPVNVTDRNGNTPLSLAYSKNHAKMVKVLLQGGASFHALESSERRKPENLRKRRAYDVLTKHSRIVSSVVLRARRKVYRLLTEVRPASPCFIAPFCDGPDFTFNFFHTPTPFPDGGQYAYFLFLHVCSVKPEGGTWQARCWGGLRLGQAPTLNGHSLDPTSFTDRGDHMIFSITPMNGANTVQIRICDSEM</sequence>
<evidence type="ECO:0000256" key="4">
    <source>
        <dbReference type="SAM" id="MobiDB-lite"/>
    </source>
</evidence>
<feature type="region of interest" description="Disordered" evidence="4">
    <location>
        <begin position="252"/>
        <end position="382"/>
    </location>
</feature>
<dbReference type="Gene3D" id="1.25.40.20">
    <property type="entry name" value="Ankyrin repeat-containing domain"/>
    <property type="match status" value="1"/>
</dbReference>
<feature type="repeat" description="ANK" evidence="3">
    <location>
        <begin position="501"/>
        <end position="533"/>
    </location>
</feature>
<evidence type="ECO:0000313" key="8">
    <source>
        <dbReference type="WBParaSite" id="HPBE_0000024101-mRNA-1"/>
    </source>
</evidence>
<dbReference type="SMART" id="SM00298">
    <property type="entry name" value="CHROMO"/>
    <property type="match status" value="1"/>
</dbReference>
<feature type="compositionally biased region" description="Low complexity" evidence="4">
    <location>
        <begin position="350"/>
        <end position="361"/>
    </location>
</feature>
<evidence type="ECO:0000313" key="7">
    <source>
        <dbReference type="Proteomes" id="UP000050761"/>
    </source>
</evidence>
<dbReference type="EMBL" id="UZAH01000154">
    <property type="protein sequence ID" value="VDO18624.1"/>
    <property type="molecule type" value="Genomic_DNA"/>
</dbReference>
<feature type="compositionally biased region" description="Basic and acidic residues" evidence="4">
    <location>
        <begin position="277"/>
        <end position="295"/>
    </location>
</feature>
<feature type="region of interest" description="Disordered" evidence="4">
    <location>
        <begin position="40"/>
        <end position="62"/>
    </location>
</feature>
<dbReference type="InterPro" id="IPR036770">
    <property type="entry name" value="Ankyrin_rpt-contain_sf"/>
</dbReference>
<dbReference type="Gene3D" id="2.40.50.40">
    <property type="match status" value="1"/>
</dbReference>
<dbReference type="SUPFAM" id="SSF54160">
    <property type="entry name" value="Chromo domain-like"/>
    <property type="match status" value="1"/>
</dbReference>
<dbReference type="PROSITE" id="PS50013">
    <property type="entry name" value="CHROMO_2"/>
    <property type="match status" value="1"/>
</dbReference>
<feature type="compositionally biased region" description="Basic and acidic residues" evidence="4">
    <location>
        <begin position="317"/>
        <end position="335"/>
    </location>
</feature>
<reference evidence="6 7" key="1">
    <citation type="submission" date="2018-11" db="EMBL/GenBank/DDBJ databases">
        <authorList>
            <consortium name="Pathogen Informatics"/>
        </authorList>
    </citation>
    <scope>NUCLEOTIDE SEQUENCE [LARGE SCALE GENOMIC DNA]</scope>
</reference>
<evidence type="ECO:0000256" key="2">
    <source>
        <dbReference type="ARBA" id="ARBA00023043"/>
    </source>
</evidence>
<dbReference type="OrthoDB" id="424503at2759"/>
<feature type="domain" description="Chromo" evidence="5">
    <location>
        <begin position="59"/>
        <end position="120"/>
    </location>
</feature>
<dbReference type="PANTHER" id="PTHR24178:SF9">
    <property type="entry name" value="ANK_REP_REGION DOMAIN-CONTAINING PROTEIN"/>
    <property type="match status" value="1"/>
</dbReference>
<keyword evidence="1" id="KW-0677">Repeat</keyword>
<dbReference type="InterPro" id="IPR000953">
    <property type="entry name" value="Chromo/chromo_shadow_dom"/>
</dbReference>
<name>A0A3P7U2B1_HELPZ</name>
<dbReference type="InterPro" id="IPR016197">
    <property type="entry name" value="Chromo-like_dom_sf"/>
</dbReference>
<dbReference type="InterPro" id="IPR023780">
    <property type="entry name" value="Chromo_domain"/>
</dbReference>
<dbReference type="SUPFAM" id="SSF48403">
    <property type="entry name" value="Ankyrin repeat"/>
    <property type="match status" value="1"/>
</dbReference>
<feature type="compositionally biased region" description="Polar residues" evidence="4">
    <location>
        <begin position="252"/>
        <end position="266"/>
    </location>
</feature>
<dbReference type="InterPro" id="IPR002110">
    <property type="entry name" value="Ankyrin_rpt"/>
</dbReference>
<dbReference type="SMART" id="SM00248">
    <property type="entry name" value="ANK"/>
    <property type="match status" value="2"/>
</dbReference>
<dbReference type="PANTHER" id="PTHR24178">
    <property type="entry name" value="MOLTING PROTEIN MLT-4"/>
    <property type="match status" value="1"/>
</dbReference>
<keyword evidence="7" id="KW-1185">Reference proteome</keyword>
<dbReference type="PROSITE" id="PS50297">
    <property type="entry name" value="ANK_REP_REGION"/>
    <property type="match status" value="1"/>
</dbReference>
<feature type="repeat" description="ANK" evidence="3">
    <location>
        <begin position="534"/>
        <end position="566"/>
    </location>
</feature>
<evidence type="ECO:0000256" key="3">
    <source>
        <dbReference type="PROSITE-ProRule" id="PRU00023"/>
    </source>
</evidence>
<dbReference type="CDD" id="cd00024">
    <property type="entry name" value="CD_CSD"/>
    <property type="match status" value="1"/>
</dbReference>